<dbReference type="Pfam" id="PF03031">
    <property type="entry name" value="NIF"/>
    <property type="match status" value="1"/>
</dbReference>
<organism evidence="3 4">
    <name type="scientific">Lentinula boryana</name>
    <dbReference type="NCBI Taxonomy" id="40481"/>
    <lineage>
        <taxon>Eukaryota</taxon>
        <taxon>Fungi</taxon>
        <taxon>Dikarya</taxon>
        <taxon>Basidiomycota</taxon>
        <taxon>Agaricomycotina</taxon>
        <taxon>Agaricomycetes</taxon>
        <taxon>Agaricomycetidae</taxon>
        <taxon>Agaricales</taxon>
        <taxon>Marasmiineae</taxon>
        <taxon>Omphalotaceae</taxon>
        <taxon>Lentinula</taxon>
    </lineage>
</organism>
<accession>A0ABQ8Q1S0</accession>
<dbReference type="Gene3D" id="3.40.50.1000">
    <property type="entry name" value="HAD superfamily/HAD-like"/>
    <property type="match status" value="1"/>
</dbReference>
<protein>
    <submittedName>
        <fullName evidence="3">NIF-domain-containing protein</fullName>
    </submittedName>
</protein>
<evidence type="ECO:0000256" key="1">
    <source>
        <dbReference type="SAM" id="MobiDB-lite"/>
    </source>
</evidence>
<dbReference type="PANTHER" id="PTHR12210">
    <property type="entry name" value="DULLARD PROTEIN PHOSPHATASE"/>
    <property type="match status" value="1"/>
</dbReference>
<dbReference type="CDD" id="cd07521">
    <property type="entry name" value="HAD_FCP1-like"/>
    <property type="match status" value="1"/>
</dbReference>
<dbReference type="EMBL" id="MU790835">
    <property type="protein sequence ID" value="KAJ3992650.1"/>
    <property type="molecule type" value="Genomic_DNA"/>
</dbReference>
<keyword evidence="4" id="KW-1185">Reference proteome</keyword>
<dbReference type="InterPro" id="IPR036412">
    <property type="entry name" value="HAD-like_sf"/>
</dbReference>
<dbReference type="SUPFAM" id="SSF56784">
    <property type="entry name" value="HAD-like"/>
    <property type="match status" value="1"/>
</dbReference>
<comment type="caution">
    <text evidence="3">The sequence shown here is derived from an EMBL/GenBank/DDBJ whole genome shotgun (WGS) entry which is preliminary data.</text>
</comment>
<dbReference type="NCBIfam" id="TIGR02251">
    <property type="entry name" value="HIF-SF_euk"/>
    <property type="match status" value="1"/>
</dbReference>
<feature type="domain" description="FCP1 homology" evidence="2">
    <location>
        <begin position="346"/>
        <end position="504"/>
    </location>
</feature>
<proteinExistence type="predicted"/>
<dbReference type="SMART" id="SM00577">
    <property type="entry name" value="CPDc"/>
    <property type="match status" value="1"/>
</dbReference>
<feature type="region of interest" description="Disordered" evidence="1">
    <location>
        <begin position="23"/>
        <end position="69"/>
    </location>
</feature>
<feature type="compositionally biased region" description="Polar residues" evidence="1">
    <location>
        <begin position="27"/>
        <end position="39"/>
    </location>
</feature>
<feature type="compositionally biased region" description="Polar residues" evidence="1">
    <location>
        <begin position="201"/>
        <end position="221"/>
    </location>
</feature>
<name>A0ABQ8Q1S0_9AGAR</name>
<dbReference type="InterPro" id="IPR011948">
    <property type="entry name" value="Dullard_phosphatase"/>
</dbReference>
<dbReference type="InterPro" id="IPR004274">
    <property type="entry name" value="FCP1_dom"/>
</dbReference>
<reference evidence="3" key="1">
    <citation type="submission" date="2022-08" db="EMBL/GenBank/DDBJ databases">
        <authorList>
            <consortium name="DOE Joint Genome Institute"/>
            <person name="Min B."/>
            <person name="Riley R."/>
            <person name="Sierra-Patev S."/>
            <person name="Naranjo-Ortiz M."/>
            <person name="Looney B."/>
            <person name="Konkel Z."/>
            <person name="Slot J.C."/>
            <person name="Sakamoto Y."/>
            <person name="Steenwyk J.L."/>
            <person name="Rokas A."/>
            <person name="Carro J."/>
            <person name="Camarero S."/>
            <person name="Ferreira P."/>
            <person name="Molpeceres G."/>
            <person name="Ruiz-Duenas F.J."/>
            <person name="Serrano A."/>
            <person name="Henrissat B."/>
            <person name="Drula E."/>
            <person name="Hughes K.W."/>
            <person name="Mata J.L."/>
            <person name="Ishikawa N.K."/>
            <person name="Vargas-Isla R."/>
            <person name="Ushijima S."/>
            <person name="Smith C.A."/>
            <person name="Ahrendt S."/>
            <person name="Andreopoulos W."/>
            <person name="He G."/>
            <person name="Labutti K."/>
            <person name="Lipzen A."/>
            <person name="Ng V."/>
            <person name="Sandor L."/>
            <person name="Barry K."/>
            <person name="Martinez A.T."/>
            <person name="Xiao Y."/>
            <person name="Gibbons J.G."/>
            <person name="Terashima K."/>
            <person name="Hibbett D.S."/>
            <person name="Grigoriev I.V."/>
        </authorList>
    </citation>
    <scope>NUCLEOTIDE SEQUENCE</scope>
    <source>
        <strain evidence="3">TFB10827</strain>
    </source>
</reference>
<feature type="compositionally biased region" description="Polar residues" evidence="1">
    <location>
        <begin position="56"/>
        <end position="69"/>
    </location>
</feature>
<evidence type="ECO:0000313" key="3">
    <source>
        <dbReference type="EMBL" id="KAJ3992650.1"/>
    </source>
</evidence>
<evidence type="ECO:0000259" key="2">
    <source>
        <dbReference type="PROSITE" id="PS50969"/>
    </source>
</evidence>
<dbReference type="Proteomes" id="UP001163828">
    <property type="component" value="Unassembled WGS sequence"/>
</dbReference>
<dbReference type="PROSITE" id="PS50969">
    <property type="entry name" value="FCP1"/>
    <property type="match status" value="1"/>
</dbReference>
<gene>
    <name evidence="3" type="ORF">F5050DRAFT_1854907</name>
</gene>
<dbReference type="InterPro" id="IPR050365">
    <property type="entry name" value="TIM50"/>
</dbReference>
<dbReference type="InterPro" id="IPR023214">
    <property type="entry name" value="HAD_sf"/>
</dbReference>
<sequence>MTVDFAMDRPEPPVPTSHKLSIRKRLFSQSSRKGSMSNWKRTEKPGQDVTQPVLAGTSQGQEPAMLPSTSTAIEAKDREQASLDTTLSGNHKVPFYRRNKANKSTISDLGALSSTTSHSKSFVSNQKLKATRRSTRPGRRSSFLSRVAYKVVPCVGSEEQMAAAAIDVDRPQDIVIDEMSELKTAPVSMTGVKPPEIHQVRNGSNDHSTDNMPSQNLTLQSPKARDSSAPPSPTDSDIIIPPPPSAQLLPEDETDGVTSGAVQPPGSTGEPLVRSITRESDEDSDGTHFTEEDYSVGFSSRRGEDYQQTLLDEQAEEERLIRNGGSGIPIGPDGVPMPLLPPIAPEHAGRKCLVLDLDETLVHSSFKPIPQPDFIVPVEIESHWHHFHVLKRPGVDSFLKEMGELYEIVVFTASLSKYADPVLDQLDISKVVAHRLFRESCFSHKGNYVKDLSQLGRPIADTIILDNSPASYIFHPTNAVPVSSWFNDPHDAELPDLIPFLADMTSVTDVRAILDNAR</sequence>
<evidence type="ECO:0000313" key="4">
    <source>
        <dbReference type="Proteomes" id="UP001163828"/>
    </source>
</evidence>
<feature type="region of interest" description="Disordered" evidence="1">
    <location>
        <begin position="185"/>
        <end position="301"/>
    </location>
</feature>